<dbReference type="SUPFAM" id="SSF46785">
    <property type="entry name" value="Winged helix' DNA-binding domain"/>
    <property type="match status" value="1"/>
</dbReference>
<dbReference type="EMBL" id="FOVR01000002">
    <property type="protein sequence ID" value="SFN86591.1"/>
    <property type="molecule type" value="Genomic_DNA"/>
</dbReference>
<dbReference type="Pfam" id="PF07729">
    <property type="entry name" value="FCD"/>
    <property type="match status" value="1"/>
</dbReference>
<feature type="domain" description="HTH gntR-type" evidence="4">
    <location>
        <begin position="16"/>
        <end position="83"/>
    </location>
</feature>
<dbReference type="PROSITE" id="PS50949">
    <property type="entry name" value="HTH_GNTR"/>
    <property type="match status" value="1"/>
</dbReference>
<dbReference type="GO" id="GO:0003700">
    <property type="term" value="F:DNA-binding transcription factor activity"/>
    <property type="evidence" value="ECO:0007669"/>
    <property type="project" value="InterPro"/>
</dbReference>
<evidence type="ECO:0000256" key="1">
    <source>
        <dbReference type="ARBA" id="ARBA00023015"/>
    </source>
</evidence>
<name>A0A1I5CIW6_9HYPH</name>
<evidence type="ECO:0000313" key="6">
    <source>
        <dbReference type="Proteomes" id="UP000199236"/>
    </source>
</evidence>
<dbReference type="InterPro" id="IPR011711">
    <property type="entry name" value="GntR_C"/>
</dbReference>
<sequence>MSLLDGLEQQEIDLRLPVAPQIHGILRQQIIRNQLTPGSRMSEAEWATAFAVSRQPVREAFIKLANDGLLDILPNRGSFVKKISPNAVMDARFVREAIEADIVRLVAETHDAAVDRELANQIEHQKRAVETDDPDAFIALDELFHQTLAEVAHKMGAWAVVQSQKAQMDRVRYLSLVEHNTAKLLEQHNAIVAAIAVHDATAAEAAMRSHLRRILKDLPQIAQEKPELFEPGDG</sequence>
<evidence type="ECO:0000256" key="3">
    <source>
        <dbReference type="ARBA" id="ARBA00023163"/>
    </source>
</evidence>
<evidence type="ECO:0000256" key="2">
    <source>
        <dbReference type="ARBA" id="ARBA00023125"/>
    </source>
</evidence>
<reference evidence="5 6" key="1">
    <citation type="submission" date="2016-10" db="EMBL/GenBank/DDBJ databases">
        <authorList>
            <person name="de Groot N.N."/>
        </authorList>
    </citation>
    <scope>NUCLEOTIDE SEQUENCE [LARGE SCALE GENOMIC DNA]</scope>
    <source>
        <strain evidence="5 6">CGMCC 1.9157</strain>
    </source>
</reference>
<dbReference type="Gene3D" id="1.20.120.530">
    <property type="entry name" value="GntR ligand-binding domain-like"/>
    <property type="match status" value="1"/>
</dbReference>
<keyword evidence="2 5" id="KW-0238">DNA-binding</keyword>
<protein>
    <submittedName>
        <fullName evidence="5">DNA-binding transcriptional regulator, GntR family</fullName>
    </submittedName>
</protein>
<accession>A0A1I5CIW6</accession>
<dbReference type="InterPro" id="IPR036390">
    <property type="entry name" value="WH_DNA-bd_sf"/>
</dbReference>
<evidence type="ECO:0000313" key="5">
    <source>
        <dbReference type="EMBL" id="SFN86591.1"/>
    </source>
</evidence>
<dbReference type="SMART" id="SM00895">
    <property type="entry name" value="FCD"/>
    <property type="match status" value="1"/>
</dbReference>
<dbReference type="SMART" id="SM00345">
    <property type="entry name" value="HTH_GNTR"/>
    <property type="match status" value="1"/>
</dbReference>
<evidence type="ECO:0000259" key="4">
    <source>
        <dbReference type="PROSITE" id="PS50949"/>
    </source>
</evidence>
<dbReference type="PANTHER" id="PTHR43537">
    <property type="entry name" value="TRANSCRIPTIONAL REGULATOR, GNTR FAMILY"/>
    <property type="match status" value="1"/>
</dbReference>
<dbReference type="RefSeq" id="WP_090069492.1">
    <property type="nucleotide sequence ID" value="NZ_FOVR01000002.1"/>
</dbReference>
<dbReference type="SUPFAM" id="SSF48008">
    <property type="entry name" value="GntR ligand-binding domain-like"/>
    <property type="match status" value="1"/>
</dbReference>
<keyword evidence="3" id="KW-0804">Transcription</keyword>
<organism evidence="5 6">
    <name type="scientific">Cohaesibacter marisflavi</name>
    <dbReference type="NCBI Taxonomy" id="655353"/>
    <lineage>
        <taxon>Bacteria</taxon>
        <taxon>Pseudomonadati</taxon>
        <taxon>Pseudomonadota</taxon>
        <taxon>Alphaproteobacteria</taxon>
        <taxon>Hyphomicrobiales</taxon>
        <taxon>Cohaesibacteraceae</taxon>
    </lineage>
</organism>
<dbReference type="InterPro" id="IPR008920">
    <property type="entry name" value="TF_FadR/GntR_C"/>
</dbReference>
<dbReference type="Pfam" id="PF00392">
    <property type="entry name" value="GntR"/>
    <property type="match status" value="1"/>
</dbReference>
<dbReference type="Gene3D" id="1.10.10.10">
    <property type="entry name" value="Winged helix-like DNA-binding domain superfamily/Winged helix DNA-binding domain"/>
    <property type="match status" value="1"/>
</dbReference>
<dbReference type="AlphaFoldDB" id="A0A1I5CIW6"/>
<dbReference type="GO" id="GO:0003677">
    <property type="term" value="F:DNA binding"/>
    <property type="evidence" value="ECO:0007669"/>
    <property type="project" value="UniProtKB-KW"/>
</dbReference>
<dbReference type="Proteomes" id="UP000199236">
    <property type="component" value="Unassembled WGS sequence"/>
</dbReference>
<dbReference type="CDD" id="cd07377">
    <property type="entry name" value="WHTH_GntR"/>
    <property type="match status" value="1"/>
</dbReference>
<dbReference type="OrthoDB" id="9788098at2"/>
<keyword evidence="6" id="KW-1185">Reference proteome</keyword>
<dbReference type="InterPro" id="IPR000524">
    <property type="entry name" value="Tscrpt_reg_HTH_GntR"/>
</dbReference>
<dbReference type="STRING" id="655353.SAMN04488056_102242"/>
<keyword evidence="1" id="KW-0805">Transcription regulation</keyword>
<dbReference type="InterPro" id="IPR036388">
    <property type="entry name" value="WH-like_DNA-bd_sf"/>
</dbReference>
<dbReference type="PANTHER" id="PTHR43537:SF6">
    <property type="entry name" value="HTH-TYPE TRANSCRIPTIONAL REPRESSOR RSPR"/>
    <property type="match status" value="1"/>
</dbReference>
<proteinExistence type="predicted"/>
<gene>
    <name evidence="5" type="ORF">SAMN04488056_102242</name>
</gene>